<organism evidence="1">
    <name type="scientific">Rhizophora mucronata</name>
    <name type="common">Asiatic mangrove</name>
    <dbReference type="NCBI Taxonomy" id="61149"/>
    <lineage>
        <taxon>Eukaryota</taxon>
        <taxon>Viridiplantae</taxon>
        <taxon>Streptophyta</taxon>
        <taxon>Embryophyta</taxon>
        <taxon>Tracheophyta</taxon>
        <taxon>Spermatophyta</taxon>
        <taxon>Magnoliopsida</taxon>
        <taxon>eudicotyledons</taxon>
        <taxon>Gunneridae</taxon>
        <taxon>Pentapetalae</taxon>
        <taxon>rosids</taxon>
        <taxon>fabids</taxon>
        <taxon>Malpighiales</taxon>
        <taxon>Rhizophoraceae</taxon>
        <taxon>Rhizophora</taxon>
    </lineage>
</organism>
<dbReference type="EMBL" id="GGEC01043420">
    <property type="protein sequence ID" value="MBX23904.1"/>
    <property type="molecule type" value="Transcribed_RNA"/>
</dbReference>
<name>A0A2P2M102_RHIMU</name>
<accession>A0A2P2M102</accession>
<proteinExistence type="predicted"/>
<evidence type="ECO:0000313" key="1">
    <source>
        <dbReference type="EMBL" id="MBX23904.1"/>
    </source>
</evidence>
<protein>
    <submittedName>
        <fullName evidence="1">Uncharacterized protein MANES_05G149100</fullName>
    </submittedName>
</protein>
<reference evidence="1" key="1">
    <citation type="submission" date="2018-02" db="EMBL/GenBank/DDBJ databases">
        <title>Rhizophora mucronata_Transcriptome.</title>
        <authorList>
            <person name="Meera S.P."/>
            <person name="Sreeshan A."/>
            <person name="Augustine A."/>
        </authorList>
    </citation>
    <scope>NUCLEOTIDE SEQUENCE</scope>
    <source>
        <tissue evidence="1">Leaf</tissue>
    </source>
</reference>
<sequence length="38" mass="4361">MLPCLSNKLLMVTTSQSLMQLPGIWLRTLILFWDNIGL</sequence>
<dbReference type="AlphaFoldDB" id="A0A2P2M102"/>